<dbReference type="Proteomes" id="UP000072867">
    <property type="component" value="Unassembled WGS sequence"/>
</dbReference>
<dbReference type="GO" id="GO:0033194">
    <property type="term" value="P:response to hydroperoxide"/>
    <property type="evidence" value="ECO:0007669"/>
    <property type="project" value="TreeGrafter"/>
</dbReference>
<dbReference type="EMBL" id="LDTD01000009">
    <property type="protein sequence ID" value="KTT74880.1"/>
    <property type="molecule type" value="Genomic_DNA"/>
</dbReference>
<dbReference type="Pfam" id="PF03883">
    <property type="entry name" value="H2O2_YaaD"/>
    <property type="match status" value="1"/>
</dbReference>
<accession>A0A147I7D1</accession>
<protein>
    <recommendedName>
        <fullName evidence="1">UPF0246 protein NS319_01410</fullName>
    </recommendedName>
</protein>
<dbReference type="InterPro" id="IPR005583">
    <property type="entry name" value="YaaA"/>
</dbReference>
<dbReference type="STRING" id="33051.SB4_05175"/>
<dbReference type="PANTHER" id="PTHR30283:SF4">
    <property type="entry name" value="PEROXIDE STRESS RESISTANCE PROTEIN YAAA"/>
    <property type="match status" value="1"/>
</dbReference>
<comment type="similarity">
    <text evidence="1">Belongs to the UPF0246 family.</text>
</comment>
<organism evidence="2 3">
    <name type="scientific">Sphingomonas sanguinis</name>
    <dbReference type="NCBI Taxonomy" id="33051"/>
    <lineage>
        <taxon>Bacteria</taxon>
        <taxon>Pseudomonadati</taxon>
        <taxon>Pseudomonadota</taxon>
        <taxon>Alphaproteobacteria</taxon>
        <taxon>Sphingomonadales</taxon>
        <taxon>Sphingomonadaceae</taxon>
        <taxon>Sphingomonas</taxon>
    </lineage>
</organism>
<comment type="caution">
    <text evidence="2">The sequence shown here is derived from an EMBL/GenBank/DDBJ whole genome shotgun (WGS) entry which is preliminary data.</text>
</comment>
<gene>
    <name evidence="2" type="ORF">NS319_01410</name>
</gene>
<dbReference type="GO" id="GO:0005829">
    <property type="term" value="C:cytosol"/>
    <property type="evidence" value="ECO:0007669"/>
    <property type="project" value="TreeGrafter"/>
</dbReference>
<dbReference type="HAMAP" id="MF_00652">
    <property type="entry name" value="UPF0246"/>
    <property type="match status" value="1"/>
</dbReference>
<dbReference type="RefSeq" id="WP_058732066.1">
    <property type="nucleotide sequence ID" value="NZ_LDTD01000009.1"/>
</dbReference>
<dbReference type="AlphaFoldDB" id="A0A147I7D1"/>
<reference evidence="2 3" key="1">
    <citation type="journal article" date="2016" name="Front. Microbiol.">
        <title>Genomic Resource of Rice Seed Associated Bacteria.</title>
        <authorList>
            <person name="Midha S."/>
            <person name="Bansal K."/>
            <person name="Sharma S."/>
            <person name="Kumar N."/>
            <person name="Patil P.P."/>
            <person name="Chaudhry V."/>
            <person name="Patil P.B."/>
        </authorList>
    </citation>
    <scope>NUCLEOTIDE SEQUENCE [LARGE SCALE GENOMIC DNA]</scope>
    <source>
        <strain evidence="2 3">NS319</strain>
    </source>
</reference>
<sequence>MIAVISPAKTLDYQSPLPALAPTAPHFAREAEELAQAASGLGEEKLGSLMRISPALAKLNAERFRDFADAPERPALFAFAGDVYTGLEAKTLDEPAILFAQDHLRMLSGLYGLLRPLDAMRPYRLEMGTRWAPHKGGSGGGKLTDWWGDRIAQRLAQEVEAEGSGTILNLASQEYWHAVDGQLPASIRIIAVDFREGDRFVSFHAKKARGAMARWMVEHRVTDTDAMRGFDSDGYAFDAEASTPDIWRFVR</sequence>
<dbReference type="PANTHER" id="PTHR30283">
    <property type="entry name" value="PEROXIDE STRESS RESPONSE PROTEIN YAAA"/>
    <property type="match status" value="1"/>
</dbReference>
<evidence type="ECO:0000313" key="3">
    <source>
        <dbReference type="Proteomes" id="UP000072867"/>
    </source>
</evidence>
<evidence type="ECO:0000256" key="1">
    <source>
        <dbReference type="HAMAP-Rule" id="MF_00652"/>
    </source>
</evidence>
<proteinExistence type="inferred from homology"/>
<evidence type="ECO:0000313" key="2">
    <source>
        <dbReference type="EMBL" id="KTT74880.1"/>
    </source>
</evidence>
<name>A0A147I7D1_9SPHN</name>
<dbReference type="PATRIC" id="fig|33051.3.peg.3802"/>